<dbReference type="AlphaFoldDB" id="A0A4V2JZS3"/>
<feature type="region of interest" description="Disordered" evidence="1">
    <location>
        <begin position="132"/>
        <end position="174"/>
    </location>
</feature>
<name>A0A4V2JZS3_9APHY</name>
<evidence type="ECO:0000313" key="2">
    <source>
        <dbReference type="EMBL" id="TBU25773.1"/>
    </source>
</evidence>
<sequence length="232" mass="25292">MPYVRPGNVPEARAKGADWHACTPLSLRPGAHGPGHSGASRSEHVQVYRHMSVNVPVMGRIGGLMTGARARSVGLGWVRDRCCVQSLRPLDAERIMRSKASRWASLRSTWGMSPRLHLGECAMLGALEGSSRPSVHISRPSMHPASRRSAFGREHDRQGCAAESKPLARQARSPHLPTRAIQILIFARRLARPAAASARAWRAPGNHKCGKRGDRWGFLCPSEGICMGHLGE</sequence>
<accession>A0A4V2JZS3</accession>
<organism evidence="2">
    <name type="scientific">Dichomitus squalens</name>
    <dbReference type="NCBI Taxonomy" id="114155"/>
    <lineage>
        <taxon>Eukaryota</taxon>
        <taxon>Fungi</taxon>
        <taxon>Dikarya</taxon>
        <taxon>Basidiomycota</taxon>
        <taxon>Agaricomycotina</taxon>
        <taxon>Agaricomycetes</taxon>
        <taxon>Polyporales</taxon>
        <taxon>Polyporaceae</taxon>
        <taxon>Dichomitus</taxon>
    </lineage>
</organism>
<dbReference type="EMBL" id="ML143455">
    <property type="protein sequence ID" value="TBU25773.1"/>
    <property type="molecule type" value="Genomic_DNA"/>
</dbReference>
<protein>
    <submittedName>
        <fullName evidence="2">Uncharacterized protein</fullName>
    </submittedName>
</protein>
<reference evidence="2" key="1">
    <citation type="submission" date="2019-01" db="EMBL/GenBank/DDBJ databases">
        <title>Draft genome sequences of three monokaryotic isolates of the white-rot basidiomycete fungus Dichomitus squalens.</title>
        <authorList>
            <consortium name="DOE Joint Genome Institute"/>
            <person name="Lopez S.C."/>
            <person name="Andreopoulos B."/>
            <person name="Pangilinan J."/>
            <person name="Lipzen A."/>
            <person name="Riley R."/>
            <person name="Ahrendt S."/>
            <person name="Ng V."/>
            <person name="Barry K."/>
            <person name="Daum C."/>
            <person name="Grigoriev I.V."/>
            <person name="Hilden K.S."/>
            <person name="Makela M.R."/>
            <person name="de Vries R.P."/>
        </authorList>
    </citation>
    <scope>NUCLEOTIDE SEQUENCE [LARGE SCALE GENOMIC DNA]</scope>
    <source>
        <strain evidence="2">OM18370.1</strain>
    </source>
</reference>
<evidence type="ECO:0000256" key="1">
    <source>
        <dbReference type="SAM" id="MobiDB-lite"/>
    </source>
</evidence>
<dbReference type="Proteomes" id="UP000292957">
    <property type="component" value="Unassembled WGS sequence"/>
</dbReference>
<gene>
    <name evidence="2" type="ORF">BD311DRAFT_763831</name>
</gene>
<proteinExistence type="predicted"/>